<evidence type="ECO:0000313" key="1">
    <source>
        <dbReference type="EMBL" id="KAH0775479.1"/>
    </source>
</evidence>
<organism evidence="1 2">
    <name type="scientific">Solanum tuberosum</name>
    <name type="common">Potato</name>
    <dbReference type="NCBI Taxonomy" id="4113"/>
    <lineage>
        <taxon>Eukaryota</taxon>
        <taxon>Viridiplantae</taxon>
        <taxon>Streptophyta</taxon>
        <taxon>Embryophyta</taxon>
        <taxon>Tracheophyta</taxon>
        <taxon>Spermatophyta</taxon>
        <taxon>Magnoliopsida</taxon>
        <taxon>eudicotyledons</taxon>
        <taxon>Gunneridae</taxon>
        <taxon>Pentapetalae</taxon>
        <taxon>asterids</taxon>
        <taxon>lamiids</taxon>
        <taxon>Solanales</taxon>
        <taxon>Solanaceae</taxon>
        <taxon>Solanoideae</taxon>
        <taxon>Solaneae</taxon>
        <taxon>Solanum</taxon>
    </lineage>
</organism>
<sequence length="126" mass="14452">MIIPSAPVMTAKEERELVSAPPFYPYKREQLANGFVYLIKQLDKRKKMESICENEEQQSAAWVVQQLVFSHVLVGTNDHWSSQKLSHDDTTYVFSVNNMEDALKVVSQFGNMCRKVRLLNLSISIS</sequence>
<dbReference type="EMBL" id="JAIVGD010000003">
    <property type="protein sequence ID" value="KAH0775479.1"/>
    <property type="molecule type" value="Genomic_DNA"/>
</dbReference>
<gene>
    <name evidence="1" type="ORF">KY290_006890</name>
</gene>
<protein>
    <submittedName>
        <fullName evidence="1">Uncharacterized protein</fullName>
    </submittedName>
</protein>
<proteinExistence type="predicted"/>
<accession>A0ABQ7W418</accession>
<keyword evidence="2" id="KW-1185">Reference proteome</keyword>
<reference evidence="1 2" key="1">
    <citation type="journal article" date="2021" name="bioRxiv">
        <title>Chromosome-scale and haplotype-resolved genome assembly of a tetraploid potato cultivar.</title>
        <authorList>
            <person name="Sun H."/>
            <person name="Jiao W.-B."/>
            <person name="Krause K."/>
            <person name="Campoy J.A."/>
            <person name="Goel M."/>
            <person name="Folz-Donahue K."/>
            <person name="Kukat C."/>
            <person name="Huettel B."/>
            <person name="Schneeberger K."/>
        </authorList>
    </citation>
    <scope>NUCLEOTIDE SEQUENCE [LARGE SCALE GENOMIC DNA]</scope>
    <source>
        <strain evidence="1">SolTubOtavaFocal</strain>
        <tissue evidence="1">Leaves</tissue>
    </source>
</reference>
<name>A0ABQ7W418_SOLTU</name>
<dbReference type="Proteomes" id="UP000826656">
    <property type="component" value="Unassembled WGS sequence"/>
</dbReference>
<evidence type="ECO:0000313" key="2">
    <source>
        <dbReference type="Proteomes" id="UP000826656"/>
    </source>
</evidence>
<comment type="caution">
    <text evidence="1">The sequence shown here is derived from an EMBL/GenBank/DDBJ whole genome shotgun (WGS) entry which is preliminary data.</text>
</comment>